<protein>
    <submittedName>
        <fullName evidence="2">Uncharacterized protein DUF58</fullName>
    </submittedName>
</protein>
<dbReference type="InterPro" id="IPR002881">
    <property type="entry name" value="DUF58"/>
</dbReference>
<dbReference type="Pfam" id="PF01882">
    <property type="entry name" value="DUF58"/>
    <property type="match status" value="1"/>
</dbReference>
<name>A0A4R6UJR1_9GAMM</name>
<dbReference type="SUPFAM" id="SSF53300">
    <property type="entry name" value="vWA-like"/>
    <property type="match status" value="1"/>
</dbReference>
<dbReference type="RefSeq" id="WP_133591474.1">
    <property type="nucleotide sequence ID" value="NZ_CP037953.1"/>
</dbReference>
<feature type="domain" description="DUF58" evidence="1">
    <location>
        <begin position="44"/>
        <end position="256"/>
    </location>
</feature>
<sequence length="298" mass="34058">MNLITPAFIQRVSRLHWPIKRRLHGIGHGMHQGRNRGAGLEFSEYRRYELGDDLRRLDWKLLARSDRYFIREAERESQVPCYLLLDTSVSMNARDAGSGWSRIELASAVAAGLAAIAIRQGDEAGLITLSNDNLRVQAARRGFHALKPLVSTLQALRGAGQLPPPEQASAVFSVLRRPALCVLISDFFDDSSLRWLRYLYAGRHDVIALALTTRQEREFAFDKSVTLLDDDQSRLATIAPHEQRSGYLQAFQAHRQQWQHWCTSHDLQWLDADVRDTPEAIIRRLLDQRLQRTIKRSA</sequence>
<dbReference type="PANTHER" id="PTHR33608:SF7">
    <property type="entry name" value="DUF58 DOMAIN-CONTAINING PROTEIN"/>
    <property type="match status" value="1"/>
</dbReference>
<proteinExistence type="predicted"/>
<accession>A0A4R6UJR1</accession>
<evidence type="ECO:0000259" key="1">
    <source>
        <dbReference type="Pfam" id="PF01882"/>
    </source>
</evidence>
<dbReference type="OrthoDB" id="9776116at2"/>
<dbReference type="InterPro" id="IPR036465">
    <property type="entry name" value="vWFA_dom_sf"/>
</dbReference>
<evidence type="ECO:0000313" key="3">
    <source>
        <dbReference type="Proteomes" id="UP000295375"/>
    </source>
</evidence>
<comment type="caution">
    <text evidence="2">The sequence shown here is derived from an EMBL/GenBank/DDBJ whole genome shotgun (WGS) entry which is preliminary data.</text>
</comment>
<dbReference type="PANTHER" id="PTHR33608">
    <property type="entry name" value="BLL2464 PROTEIN"/>
    <property type="match status" value="1"/>
</dbReference>
<evidence type="ECO:0000313" key="2">
    <source>
        <dbReference type="EMBL" id="TDQ46762.1"/>
    </source>
</evidence>
<gene>
    <name evidence="2" type="ORF">EV696_11217</name>
</gene>
<dbReference type="EMBL" id="SNYM01000012">
    <property type="protein sequence ID" value="TDQ46762.1"/>
    <property type="molecule type" value="Genomic_DNA"/>
</dbReference>
<dbReference type="Gene3D" id="3.40.50.410">
    <property type="entry name" value="von Willebrand factor, type A domain"/>
    <property type="match status" value="1"/>
</dbReference>
<organism evidence="2 3">
    <name type="scientific">Permianibacter aggregans</name>
    <dbReference type="NCBI Taxonomy" id="1510150"/>
    <lineage>
        <taxon>Bacteria</taxon>
        <taxon>Pseudomonadati</taxon>
        <taxon>Pseudomonadota</taxon>
        <taxon>Gammaproteobacteria</taxon>
        <taxon>Pseudomonadales</taxon>
        <taxon>Pseudomonadaceae</taxon>
        <taxon>Permianibacter</taxon>
    </lineage>
</organism>
<reference evidence="2 3" key="1">
    <citation type="submission" date="2019-03" db="EMBL/GenBank/DDBJ databases">
        <title>Genomic Encyclopedia of Type Strains, Phase IV (KMG-IV): sequencing the most valuable type-strain genomes for metagenomic binning, comparative biology and taxonomic classification.</title>
        <authorList>
            <person name="Goeker M."/>
        </authorList>
    </citation>
    <scope>NUCLEOTIDE SEQUENCE [LARGE SCALE GENOMIC DNA]</scope>
    <source>
        <strain evidence="2 3">DSM 103792</strain>
    </source>
</reference>
<keyword evidence="3" id="KW-1185">Reference proteome</keyword>
<dbReference type="AlphaFoldDB" id="A0A4R6UJR1"/>
<dbReference type="Proteomes" id="UP000295375">
    <property type="component" value="Unassembled WGS sequence"/>
</dbReference>